<gene>
    <name evidence="1" type="ORF">PR048_025409</name>
</gene>
<evidence type="ECO:0000313" key="2">
    <source>
        <dbReference type="Proteomes" id="UP001159363"/>
    </source>
</evidence>
<protein>
    <submittedName>
        <fullName evidence="1">Uncharacterized protein</fullName>
    </submittedName>
</protein>
<accession>A0ABQ9GR75</accession>
<evidence type="ECO:0000313" key="1">
    <source>
        <dbReference type="EMBL" id="KAJ8874546.1"/>
    </source>
</evidence>
<sequence>MLPDVFPVQRLKRRHLTWNNLATKRDEEFTLQGFKNWKKAMEKFTTHAGTSRESHLKSEENWMELLKLRSLNVPYMSNWLQQDLYTLCDKIKYIDFLIFSVICDGTQDYQVLNKKVFLCGGWMNILRHKKVLWSFTRHHQQLVKPFHVLYVMF</sequence>
<organism evidence="1 2">
    <name type="scientific">Dryococelus australis</name>
    <dbReference type="NCBI Taxonomy" id="614101"/>
    <lineage>
        <taxon>Eukaryota</taxon>
        <taxon>Metazoa</taxon>
        <taxon>Ecdysozoa</taxon>
        <taxon>Arthropoda</taxon>
        <taxon>Hexapoda</taxon>
        <taxon>Insecta</taxon>
        <taxon>Pterygota</taxon>
        <taxon>Neoptera</taxon>
        <taxon>Polyneoptera</taxon>
        <taxon>Phasmatodea</taxon>
        <taxon>Verophasmatodea</taxon>
        <taxon>Anareolatae</taxon>
        <taxon>Phasmatidae</taxon>
        <taxon>Eurycanthinae</taxon>
        <taxon>Dryococelus</taxon>
    </lineage>
</organism>
<keyword evidence="2" id="KW-1185">Reference proteome</keyword>
<dbReference type="Proteomes" id="UP001159363">
    <property type="component" value="Chromosome 9"/>
</dbReference>
<comment type="caution">
    <text evidence="1">The sequence shown here is derived from an EMBL/GenBank/DDBJ whole genome shotgun (WGS) entry which is preliminary data.</text>
</comment>
<reference evidence="1 2" key="1">
    <citation type="submission" date="2023-02" db="EMBL/GenBank/DDBJ databases">
        <title>LHISI_Scaffold_Assembly.</title>
        <authorList>
            <person name="Stuart O.P."/>
            <person name="Cleave R."/>
            <person name="Magrath M.J.L."/>
            <person name="Mikheyev A.S."/>
        </authorList>
    </citation>
    <scope>NUCLEOTIDE SEQUENCE [LARGE SCALE GENOMIC DNA]</scope>
    <source>
        <strain evidence="1">Daus_M_001</strain>
        <tissue evidence="1">Leg muscle</tissue>
    </source>
</reference>
<proteinExistence type="predicted"/>
<name>A0ABQ9GR75_9NEOP</name>
<dbReference type="EMBL" id="JARBHB010000010">
    <property type="protein sequence ID" value="KAJ8874546.1"/>
    <property type="molecule type" value="Genomic_DNA"/>
</dbReference>